<dbReference type="KEGG" id="mphi:EG856_03365"/>
<organism evidence="5 6">
    <name type="scientific">Mycoplasmopsis phocirhinis</name>
    <dbReference type="NCBI Taxonomy" id="142650"/>
    <lineage>
        <taxon>Bacteria</taxon>
        <taxon>Bacillati</taxon>
        <taxon>Mycoplasmatota</taxon>
        <taxon>Mycoplasmoidales</taxon>
        <taxon>Metamycoplasmataceae</taxon>
        <taxon>Mycoplasmopsis</taxon>
    </lineage>
</organism>
<dbReference type="Gene3D" id="2.40.50.140">
    <property type="entry name" value="Nucleic acid-binding proteins"/>
    <property type="match status" value="1"/>
</dbReference>
<sequence>MAETIQNAIILNISGSPTSINDAFVDFYTRTGRMRLLAKGINKQGSKNRANLQIGSISQIEYFSARKVNSIGRLKRSNLIENIDYSNEQNLKFVAKILNIFEQIKNKSVRLFDAYWSAIQKLHETSTDRLILFILANALSHFGLMPISDRCVVCQKYTNLCDFSWYLGGFLCAEHKKNIRWNKELKTIYFMFYDIDKFLAMANDNIVAFLKHEILEYYRNNGIYFEI</sequence>
<dbReference type="Pfam" id="PF02565">
    <property type="entry name" value="RecO_C"/>
    <property type="match status" value="1"/>
</dbReference>
<evidence type="ECO:0000313" key="5">
    <source>
        <dbReference type="EMBL" id="QBF34929.1"/>
    </source>
</evidence>
<dbReference type="Proteomes" id="UP000289326">
    <property type="component" value="Chromosome"/>
</dbReference>
<evidence type="ECO:0000256" key="1">
    <source>
        <dbReference type="ARBA" id="ARBA00022763"/>
    </source>
</evidence>
<dbReference type="PANTHER" id="PTHR33991:SF1">
    <property type="entry name" value="DNA REPAIR PROTEIN RECO"/>
    <property type="match status" value="1"/>
</dbReference>
<dbReference type="NCBIfam" id="TIGR00613">
    <property type="entry name" value="reco"/>
    <property type="match status" value="1"/>
</dbReference>
<keyword evidence="2" id="KW-0233">DNA recombination</keyword>
<dbReference type="GO" id="GO:0043590">
    <property type="term" value="C:bacterial nucleoid"/>
    <property type="evidence" value="ECO:0007669"/>
    <property type="project" value="TreeGrafter"/>
</dbReference>
<dbReference type="InterPro" id="IPR037278">
    <property type="entry name" value="ARFGAP/RecO"/>
</dbReference>
<dbReference type="Pfam" id="PF11967">
    <property type="entry name" value="RecO_N"/>
    <property type="match status" value="1"/>
</dbReference>
<reference evidence="5 6" key="1">
    <citation type="submission" date="2019-01" db="EMBL/GenBank/DDBJ databases">
        <title>Complete sequence and annotation of the Mycoplasma phocirhinis strain 852T genome.</title>
        <authorList>
            <person name="Frasca S.Jr."/>
            <person name="Kutish G.F."/>
            <person name="Castellanos Gell J."/>
            <person name="Michaels D.L."/>
            <person name="Brown D.R."/>
        </authorList>
    </citation>
    <scope>NUCLEOTIDE SEQUENCE [LARGE SCALE GENOMIC DNA]</scope>
    <source>
        <strain evidence="5 6">852</strain>
    </source>
</reference>
<dbReference type="SUPFAM" id="SSF57863">
    <property type="entry name" value="ArfGap/RecO-like zinc finger"/>
    <property type="match status" value="1"/>
</dbReference>
<dbReference type="InterPro" id="IPR003717">
    <property type="entry name" value="RecO"/>
</dbReference>
<keyword evidence="6" id="KW-1185">Reference proteome</keyword>
<dbReference type="OrthoDB" id="404042at2"/>
<dbReference type="InterPro" id="IPR012340">
    <property type="entry name" value="NA-bd_OB-fold"/>
</dbReference>
<keyword evidence="3" id="KW-0234">DNA repair</keyword>
<dbReference type="AlphaFoldDB" id="A0A4P6MS78"/>
<gene>
    <name evidence="5" type="primary">recO</name>
    <name evidence="5" type="ORF">EG856_03365</name>
</gene>
<dbReference type="GO" id="GO:0006302">
    <property type="term" value="P:double-strand break repair"/>
    <property type="evidence" value="ECO:0007669"/>
    <property type="project" value="TreeGrafter"/>
</dbReference>
<keyword evidence="1" id="KW-0227">DNA damage</keyword>
<protein>
    <submittedName>
        <fullName evidence="5">DNA repair protein RecO</fullName>
    </submittedName>
</protein>
<evidence type="ECO:0000259" key="4">
    <source>
        <dbReference type="Pfam" id="PF11967"/>
    </source>
</evidence>
<feature type="domain" description="DNA replication/recombination mediator RecO N-terminal" evidence="4">
    <location>
        <begin position="1"/>
        <end position="82"/>
    </location>
</feature>
<evidence type="ECO:0000256" key="3">
    <source>
        <dbReference type="ARBA" id="ARBA00023204"/>
    </source>
</evidence>
<dbReference type="GO" id="GO:0006310">
    <property type="term" value="P:DNA recombination"/>
    <property type="evidence" value="ECO:0007669"/>
    <property type="project" value="UniProtKB-KW"/>
</dbReference>
<dbReference type="InterPro" id="IPR022572">
    <property type="entry name" value="DNA_rep/recomb_RecO_N"/>
</dbReference>
<dbReference type="EMBL" id="CP034841">
    <property type="protein sequence ID" value="QBF34929.1"/>
    <property type="molecule type" value="Genomic_DNA"/>
</dbReference>
<evidence type="ECO:0000256" key="2">
    <source>
        <dbReference type="ARBA" id="ARBA00023172"/>
    </source>
</evidence>
<evidence type="ECO:0000313" key="6">
    <source>
        <dbReference type="Proteomes" id="UP000289326"/>
    </source>
</evidence>
<dbReference type="RefSeq" id="WP_130429706.1">
    <property type="nucleotide sequence ID" value="NZ_CP034841.1"/>
</dbReference>
<proteinExistence type="predicted"/>
<dbReference type="PANTHER" id="PTHR33991">
    <property type="entry name" value="DNA REPAIR PROTEIN RECO"/>
    <property type="match status" value="1"/>
</dbReference>
<name>A0A4P6MS78_9BACT</name>
<accession>A0A4P6MS78</accession>